<sequence>MQKTISDFKELMSLIFAYGSKEAIMLMTNMQQLNYRIADHSADADNMELIPYSILLLCQMKYNLTGIKINPEYWFRMRLSDCSSMEKY</sequence>
<reference evidence="1 2" key="1">
    <citation type="submission" date="2021-10" db="EMBL/GenBank/DDBJ databases">
        <title>Anaerobic single-cell dispensing facilitates the cultivation of human gut bacteria.</title>
        <authorList>
            <person name="Afrizal A."/>
        </authorList>
    </citation>
    <scope>NUCLEOTIDE SEQUENCE [LARGE SCALE GENOMIC DNA]</scope>
    <source>
        <strain evidence="1 2">CLA-AA-H232</strain>
    </source>
</reference>
<gene>
    <name evidence="1" type="ORF">LKE05_11955</name>
</gene>
<evidence type="ECO:0000313" key="1">
    <source>
        <dbReference type="EMBL" id="MCC2211499.1"/>
    </source>
</evidence>
<dbReference type="EMBL" id="JAJEQM010000018">
    <property type="protein sequence ID" value="MCC2211499.1"/>
    <property type="molecule type" value="Genomic_DNA"/>
</dbReference>
<keyword evidence="2" id="KW-1185">Reference proteome</keyword>
<comment type="caution">
    <text evidence="1">The sequence shown here is derived from an EMBL/GenBank/DDBJ whole genome shotgun (WGS) entry which is preliminary data.</text>
</comment>
<evidence type="ECO:0000313" key="2">
    <source>
        <dbReference type="Proteomes" id="UP001198242"/>
    </source>
</evidence>
<name>A0AAE3E0K4_9FIRM</name>
<organism evidence="1 2">
    <name type="scientific">Hominilimicola fabiformis</name>
    <dbReference type="NCBI Taxonomy" id="2885356"/>
    <lineage>
        <taxon>Bacteria</taxon>
        <taxon>Bacillati</taxon>
        <taxon>Bacillota</taxon>
        <taxon>Clostridia</taxon>
        <taxon>Eubacteriales</taxon>
        <taxon>Oscillospiraceae</taxon>
        <taxon>Hominilimicola</taxon>
    </lineage>
</organism>
<protein>
    <submittedName>
        <fullName evidence="1">Uncharacterized protein</fullName>
    </submittedName>
</protein>
<dbReference type="Proteomes" id="UP001198242">
    <property type="component" value="Unassembled WGS sequence"/>
</dbReference>
<dbReference type="RefSeq" id="WP_295575594.1">
    <property type="nucleotide sequence ID" value="NZ_JAJEQM010000018.1"/>
</dbReference>
<accession>A0AAE3E0K4</accession>
<proteinExistence type="predicted"/>
<dbReference type="AlphaFoldDB" id="A0AAE3E0K4"/>